<dbReference type="EMBL" id="CP060385">
    <property type="protein sequence ID" value="QOX89510.1"/>
    <property type="molecule type" value="Genomic_DNA"/>
</dbReference>
<dbReference type="InterPro" id="IPR050928">
    <property type="entry name" value="ATP-dep_Zn_Metalloprotease"/>
</dbReference>
<evidence type="ECO:0000256" key="3">
    <source>
        <dbReference type="ARBA" id="ARBA00022741"/>
    </source>
</evidence>
<evidence type="ECO:0008006" key="8">
    <source>
        <dbReference type="Google" id="ProtNLM"/>
    </source>
</evidence>
<proteinExistence type="predicted"/>
<dbReference type="AlphaFoldDB" id="A0A7S7JLT8"/>
<evidence type="ECO:0000256" key="4">
    <source>
        <dbReference type="ARBA" id="ARBA00022833"/>
    </source>
</evidence>
<dbReference type="InterPro" id="IPR027417">
    <property type="entry name" value="P-loop_NTPase"/>
</dbReference>
<sequence length="54" mass="6172">MILLFKNIAGFSEEKIEMQEIIDFLKYPQKYKDIGARIPKGVLLSGPPGTEKLY</sequence>
<dbReference type="PANTHER" id="PTHR43655">
    <property type="entry name" value="ATP-DEPENDENT PROTEASE"/>
    <property type="match status" value="1"/>
</dbReference>
<evidence type="ECO:0000256" key="2">
    <source>
        <dbReference type="ARBA" id="ARBA00022723"/>
    </source>
</evidence>
<comment type="cofactor">
    <cofactor evidence="1">
        <name>Zn(2+)</name>
        <dbReference type="ChEBI" id="CHEBI:29105"/>
    </cofactor>
</comment>
<dbReference type="GO" id="GO:0005524">
    <property type="term" value="F:ATP binding"/>
    <property type="evidence" value="ECO:0007669"/>
    <property type="project" value="UniProtKB-KW"/>
</dbReference>
<keyword evidence="5" id="KW-0067">ATP-binding</keyword>
<dbReference type="SUPFAM" id="SSF52540">
    <property type="entry name" value="P-loop containing nucleoside triphosphate hydrolases"/>
    <property type="match status" value="1"/>
</dbReference>
<gene>
    <name evidence="7" type="ORF">H7685_01530</name>
</gene>
<accession>A0A7S7JLT8</accession>
<keyword evidence="4" id="KW-0862">Zinc</keyword>
<name>A0A7S7JLT8_9MOLU</name>
<keyword evidence="3" id="KW-0547">Nucleotide-binding</keyword>
<evidence type="ECO:0000313" key="7">
    <source>
        <dbReference type="EMBL" id="QOX89510.1"/>
    </source>
</evidence>
<protein>
    <recommendedName>
        <fullName evidence="8">ATP-dependent Zn protease</fullName>
    </recommendedName>
</protein>
<evidence type="ECO:0000256" key="1">
    <source>
        <dbReference type="ARBA" id="ARBA00001947"/>
    </source>
</evidence>
<keyword evidence="6" id="KW-0378">Hydrolase</keyword>
<evidence type="ECO:0000256" key="6">
    <source>
        <dbReference type="ARBA" id="ARBA00023049"/>
    </source>
</evidence>
<reference evidence="7" key="1">
    <citation type="submission" date="2020-08" db="EMBL/GenBank/DDBJ databases">
        <title>Phytoplasma sp. strain PR08 associated with Phyllody Disease of Parthenium hysterophorus.</title>
        <authorList>
            <person name="Kirdat K."/>
            <person name="Tiwarekar B."/>
            <person name="Yadav A."/>
        </authorList>
    </citation>
    <scope>NUCLEOTIDE SEQUENCE [LARGE SCALE GENOMIC DNA]</scope>
    <source>
        <strain evidence="7">PR08</strain>
    </source>
</reference>
<keyword evidence="6" id="KW-0645">Protease</keyword>
<keyword evidence="2" id="KW-0479">Metal-binding</keyword>
<dbReference type="PANTHER" id="PTHR43655:SF2">
    <property type="entry name" value="AFG3 LIKE MATRIX AAA PEPTIDASE SUBUNIT 2, ISOFORM A"/>
    <property type="match status" value="1"/>
</dbReference>
<evidence type="ECO:0000256" key="5">
    <source>
        <dbReference type="ARBA" id="ARBA00022840"/>
    </source>
</evidence>
<dbReference type="GO" id="GO:0046872">
    <property type="term" value="F:metal ion binding"/>
    <property type="evidence" value="ECO:0007669"/>
    <property type="project" value="UniProtKB-KW"/>
</dbReference>
<dbReference type="Gene3D" id="3.40.50.300">
    <property type="entry name" value="P-loop containing nucleotide triphosphate hydrolases"/>
    <property type="match status" value="1"/>
</dbReference>
<keyword evidence="6" id="KW-0482">Metalloprotease</keyword>
<dbReference type="GO" id="GO:0008237">
    <property type="term" value="F:metallopeptidase activity"/>
    <property type="evidence" value="ECO:0007669"/>
    <property type="project" value="UniProtKB-KW"/>
</dbReference>
<organism evidence="7">
    <name type="scientific">Candidatus Phytoplasma australasiaticum subsp. australasiaticum</name>
    <dbReference type="NCBI Taxonomy" id="2832407"/>
    <lineage>
        <taxon>Bacteria</taxon>
        <taxon>Bacillati</taxon>
        <taxon>Mycoplasmatota</taxon>
        <taxon>Mollicutes</taxon>
        <taxon>Acholeplasmatales</taxon>
        <taxon>Acholeplasmataceae</taxon>
        <taxon>Candidatus Phytoplasma</taxon>
        <taxon>16SrII (Peanut WB group)</taxon>
        <taxon>Candidatus Phytoplasma australasiaticum</taxon>
    </lineage>
</organism>